<sequence length="76" mass="8844">MTTFLVATLSRYVLVEAADEVQARQLAQPGLEELYDKERERFGNDFLIEILTVRPATQEEIDLWNWHHEMIASHAS</sequence>
<proteinExistence type="predicted"/>
<dbReference type="OrthoDB" id="286512at2"/>
<reference evidence="1 2" key="1">
    <citation type="submission" date="2019-02" db="EMBL/GenBank/DDBJ databases">
        <title>Deep-cultivation of Planctomycetes and their phenomic and genomic characterization uncovers novel biology.</title>
        <authorList>
            <person name="Wiegand S."/>
            <person name="Jogler M."/>
            <person name="Boedeker C."/>
            <person name="Pinto D."/>
            <person name="Vollmers J."/>
            <person name="Rivas-Marin E."/>
            <person name="Kohn T."/>
            <person name="Peeters S.H."/>
            <person name="Heuer A."/>
            <person name="Rast P."/>
            <person name="Oberbeckmann S."/>
            <person name="Bunk B."/>
            <person name="Jeske O."/>
            <person name="Meyerdierks A."/>
            <person name="Storesund J.E."/>
            <person name="Kallscheuer N."/>
            <person name="Luecker S."/>
            <person name="Lage O.M."/>
            <person name="Pohl T."/>
            <person name="Merkel B.J."/>
            <person name="Hornburger P."/>
            <person name="Mueller R.-W."/>
            <person name="Bruemmer F."/>
            <person name="Labrenz M."/>
            <person name="Spormann A.M."/>
            <person name="Op Den Camp H."/>
            <person name="Overmann J."/>
            <person name="Amann R."/>
            <person name="Jetten M.S.M."/>
            <person name="Mascher T."/>
            <person name="Medema M.H."/>
            <person name="Devos D.P."/>
            <person name="Kaster A.-K."/>
            <person name="Ovreas L."/>
            <person name="Rohde M."/>
            <person name="Galperin M.Y."/>
            <person name="Jogler C."/>
        </authorList>
    </citation>
    <scope>NUCLEOTIDE SEQUENCE [LARGE SCALE GENOMIC DNA]</scope>
    <source>
        <strain evidence="1 2">KOR42</strain>
    </source>
</reference>
<dbReference type="RefSeq" id="WP_146511545.1">
    <property type="nucleotide sequence ID" value="NZ_SIHI01000023.1"/>
</dbReference>
<accession>A0A5C5WAQ7</accession>
<gene>
    <name evidence="1" type="ORF">KOR42_41570</name>
</gene>
<name>A0A5C5WAQ7_9PLAN</name>
<dbReference type="AlphaFoldDB" id="A0A5C5WAQ7"/>
<protein>
    <submittedName>
        <fullName evidence="1">Uncharacterized protein</fullName>
    </submittedName>
</protein>
<evidence type="ECO:0000313" key="1">
    <source>
        <dbReference type="EMBL" id="TWT47159.1"/>
    </source>
</evidence>
<keyword evidence="2" id="KW-1185">Reference proteome</keyword>
<evidence type="ECO:0000313" key="2">
    <source>
        <dbReference type="Proteomes" id="UP000317243"/>
    </source>
</evidence>
<dbReference type="EMBL" id="SIHI01000023">
    <property type="protein sequence ID" value="TWT47159.1"/>
    <property type="molecule type" value="Genomic_DNA"/>
</dbReference>
<dbReference type="Proteomes" id="UP000317243">
    <property type="component" value="Unassembled WGS sequence"/>
</dbReference>
<organism evidence="1 2">
    <name type="scientific">Thalassoglobus neptunius</name>
    <dbReference type="NCBI Taxonomy" id="1938619"/>
    <lineage>
        <taxon>Bacteria</taxon>
        <taxon>Pseudomonadati</taxon>
        <taxon>Planctomycetota</taxon>
        <taxon>Planctomycetia</taxon>
        <taxon>Planctomycetales</taxon>
        <taxon>Planctomycetaceae</taxon>
        <taxon>Thalassoglobus</taxon>
    </lineage>
</organism>
<comment type="caution">
    <text evidence="1">The sequence shown here is derived from an EMBL/GenBank/DDBJ whole genome shotgun (WGS) entry which is preliminary data.</text>
</comment>